<evidence type="ECO:0000256" key="15">
    <source>
        <dbReference type="ARBA" id="ARBA00082072"/>
    </source>
</evidence>
<dbReference type="GO" id="GO:0006120">
    <property type="term" value="P:mitochondrial electron transport, NADH to ubiquinone"/>
    <property type="evidence" value="ECO:0007669"/>
    <property type="project" value="UniProtKB-ARBA"/>
</dbReference>
<dbReference type="OMA" id="RNLICTC"/>
<keyword evidence="21" id="KW-1185">Reference proteome</keyword>
<dbReference type="AlphaFoldDB" id="A0A1U7LQL7"/>
<dbReference type="NCBIfam" id="TIGR01958">
    <property type="entry name" value="nuoE_fam"/>
    <property type="match status" value="1"/>
</dbReference>
<dbReference type="Proteomes" id="UP000186594">
    <property type="component" value="Unassembled WGS sequence"/>
</dbReference>
<evidence type="ECO:0000256" key="13">
    <source>
        <dbReference type="ARBA" id="ARBA00034078"/>
    </source>
</evidence>
<comment type="similarity">
    <text evidence="2">Belongs to the complex I 24 kDa subunit family.</text>
</comment>
<dbReference type="NCBIfam" id="TIGR00461">
    <property type="entry name" value="gcvP"/>
    <property type="match status" value="1"/>
</dbReference>
<evidence type="ECO:0000256" key="4">
    <source>
        <dbReference type="ARBA" id="ARBA00012134"/>
    </source>
</evidence>
<dbReference type="GO" id="GO:0016594">
    <property type="term" value="F:glycine binding"/>
    <property type="evidence" value="ECO:0007669"/>
    <property type="project" value="TreeGrafter"/>
</dbReference>
<dbReference type="GO" id="GO:0051537">
    <property type="term" value="F:2 iron, 2 sulfur cluster binding"/>
    <property type="evidence" value="ECO:0007669"/>
    <property type="project" value="UniProtKB-KW"/>
</dbReference>
<dbReference type="GO" id="GO:0046872">
    <property type="term" value="F:metal ion binding"/>
    <property type="evidence" value="ECO:0007669"/>
    <property type="project" value="UniProtKB-KW"/>
</dbReference>
<dbReference type="InterPro" id="IPR015421">
    <property type="entry name" value="PyrdxlP-dep_Trfase_major"/>
</dbReference>
<dbReference type="GO" id="GO:0030170">
    <property type="term" value="F:pyridoxal phosphate binding"/>
    <property type="evidence" value="ECO:0007669"/>
    <property type="project" value="TreeGrafter"/>
</dbReference>
<dbReference type="GO" id="GO:0019464">
    <property type="term" value="P:glycine decarboxylation via glycine cleavage system"/>
    <property type="evidence" value="ECO:0007669"/>
    <property type="project" value="EnsemblFungi"/>
</dbReference>
<evidence type="ECO:0000256" key="3">
    <source>
        <dbReference type="ARBA" id="ARBA00010756"/>
    </source>
</evidence>
<comment type="cofactor">
    <cofactor evidence="13">
        <name>[2Fe-2S] cluster</name>
        <dbReference type="ChEBI" id="CHEBI:190135"/>
    </cofactor>
</comment>
<dbReference type="InterPro" id="IPR002023">
    <property type="entry name" value="NuoE-like"/>
</dbReference>
<dbReference type="GO" id="GO:0005743">
    <property type="term" value="C:mitochondrial inner membrane"/>
    <property type="evidence" value="ECO:0007669"/>
    <property type="project" value="UniProtKB-ARBA"/>
</dbReference>
<keyword evidence="10" id="KW-0408">Iron</keyword>
<evidence type="ECO:0000256" key="6">
    <source>
        <dbReference type="ARBA" id="ARBA00022723"/>
    </source>
</evidence>
<dbReference type="GO" id="GO:0005960">
    <property type="term" value="C:glycine cleavage complex"/>
    <property type="evidence" value="ECO:0007669"/>
    <property type="project" value="TreeGrafter"/>
</dbReference>
<evidence type="ECO:0000256" key="7">
    <source>
        <dbReference type="ARBA" id="ARBA00022898"/>
    </source>
</evidence>
<accession>A0A1U7LQL7</accession>
<dbReference type="Gene3D" id="3.40.30.10">
    <property type="entry name" value="Glutaredoxin"/>
    <property type="match status" value="1"/>
</dbReference>
<keyword evidence="8" id="KW-1278">Translocase</keyword>
<dbReference type="FunFam" id="3.40.640.10:FF:000005">
    <property type="entry name" value="Glycine dehydrogenase (decarboxylating), mitochondrial"/>
    <property type="match status" value="1"/>
</dbReference>
<feature type="domain" description="Glycine dehydrogenase C-terminal" evidence="19">
    <location>
        <begin position="1033"/>
        <end position="1153"/>
    </location>
</feature>
<dbReference type="InterPro" id="IPR041921">
    <property type="entry name" value="NuoE_N"/>
</dbReference>
<dbReference type="OrthoDB" id="6537869at2759"/>
<evidence type="ECO:0000256" key="11">
    <source>
        <dbReference type="ARBA" id="ARBA00023014"/>
    </source>
</evidence>
<sequence length="1211" mass="133626">MLFRRPFSFTIRKSSDALFVHRNTPKNNPKIPFVFSPENMKRSQSIIARYPKQYKKAAVIPLLDLGQRQLGWTSISLMNYVAKMLDMPEMRVYEVATFYTMFNREPVGKYFLQLCTTTPCELCGSTEILKTITKHLGIKPGQTTPDNKFTLVEVECAGACVNAPVLAVNDDYYEDLTPESTLKILKGLEKDDLGVPGPQGGRKSCEPQGGLTSLLEKPYGPGDYLQHSPPFLPLQQMLSSRLNIIRQLSFGFNRPYHSATAHISKTIFDPLDSFPKRHLGPSPQDVSLQLTTLGFSSLDKFIESAIPASVLSKKSLNIPNGALSESELLRTLRQIIAENKVLKSYIGMGYAGSITPPVISRNILENPGWYTSYTPYQPEISQGRLESLFNFQTVVTDLTGLDIANASLLDEATAAGEAMIMAFNASRNKKKTIFVDKGIHLQTIECLRSRAEGFGIDIVVGDANQSAVDMHKDDLMGVIAQYPASDGSVTDYTSLAKHLHSNSSLLILATDLLALSLLKPPGEIGADIAFGNSQRFGIPLGYGGPHAAFFACVDEHKRRLPGRIVGLSKDRMGADAFRLALQTREQHIRREKATSNICTSQALLANMSAMYAVWHGPEGIKEIARKINGLTTMLADIVVQAGYKVGNDTWFDTLTIKCPANKIVASALDKGINLRQVDDETVGITLDETVTKSDFFDICSIFSNETNLTEHFKQSFPSYLRRTSPYLTHPVFNTHHSETDLLRYINHLQSKDLSLVHSMIPLGSCTMKLNATAQLIPLSWPEINALHPFIPQHQAKGYTKLLDQLAVDLAEITGFDGVSLQPNSGAQGEYAGLKTIRAYLKSKGQQHRDICLIPVSAHGTNPASAVMAGLRVVTIKCDQKGNLDLVDLQSKAEKYKDELAAVMITYPSTYGVFEEQIGKACEIIHEMGGLVYMDGANMNAQIGLCSPGEIGADVCHLNLHKTFCIPHGGGGPGMGPIGVKKHLKPFLPDHPIIKTGGEQAIKPISAAPFGSASILVISWAYIKAMGIDLVYLSNFALLNANYMARKLSSHYKVLYTNNHGLCAHEFILDVRGFKESVGIEAIDFAKRLQDYGFHAPTMSWPVNGTLMIEPTESEGLDEIDRYCEALISIRKEIEKIENGTWPCDVNPLKMAPHPLVDLLNEPWDRPYTREQAGFPLSYLKEKKFWPSIARVDDSYGDLNLVCSCRPVETIE</sequence>
<feature type="domain" description="Glycine cleavage system P-protein N-terminal" evidence="18">
    <location>
        <begin position="730"/>
        <end position="988"/>
    </location>
</feature>
<dbReference type="InterPro" id="IPR036249">
    <property type="entry name" value="Thioredoxin-like_sf"/>
</dbReference>
<comment type="catalytic activity">
    <reaction evidence="14">
        <text>N(6)-[(R)-lipoyl]-L-lysyl-[glycine-cleavage complex H protein] + glycine + H(+) = N(6)-[(R)-S(8)-aminomethyldihydrolipoyl]-L-lysyl-[glycine-cleavage complex H protein] + CO2</text>
        <dbReference type="Rhea" id="RHEA:24304"/>
        <dbReference type="Rhea" id="RHEA-COMP:10494"/>
        <dbReference type="Rhea" id="RHEA-COMP:10495"/>
        <dbReference type="ChEBI" id="CHEBI:15378"/>
        <dbReference type="ChEBI" id="CHEBI:16526"/>
        <dbReference type="ChEBI" id="CHEBI:57305"/>
        <dbReference type="ChEBI" id="CHEBI:83099"/>
        <dbReference type="ChEBI" id="CHEBI:83143"/>
        <dbReference type="EC" id="1.4.4.2"/>
    </reaction>
</comment>
<dbReference type="InterPro" id="IPR020581">
    <property type="entry name" value="GDC_P"/>
</dbReference>
<keyword evidence="9" id="KW-0560">Oxidoreductase</keyword>
<evidence type="ECO:0000256" key="14">
    <source>
        <dbReference type="ARBA" id="ARBA00049026"/>
    </source>
</evidence>
<evidence type="ECO:0000256" key="2">
    <source>
        <dbReference type="ARBA" id="ARBA00010643"/>
    </source>
</evidence>
<dbReference type="Gene3D" id="3.40.640.10">
    <property type="entry name" value="Type I PLP-dependent aspartate aminotransferase-like (Major domain)"/>
    <property type="match status" value="2"/>
</dbReference>
<keyword evidence="6" id="KW-0479">Metal-binding</keyword>
<dbReference type="EMBL" id="LXFE01000537">
    <property type="protein sequence ID" value="OLL24966.1"/>
    <property type="molecule type" value="Genomic_DNA"/>
</dbReference>
<evidence type="ECO:0000256" key="12">
    <source>
        <dbReference type="ARBA" id="ARBA00023027"/>
    </source>
</evidence>
<keyword evidence="5" id="KW-0001">2Fe-2S</keyword>
<dbReference type="GO" id="GO:0004375">
    <property type="term" value="F:glycine dehydrogenase (decarboxylating) activity"/>
    <property type="evidence" value="ECO:0007669"/>
    <property type="project" value="UniProtKB-EC"/>
</dbReference>
<keyword evidence="12" id="KW-0520">NAD</keyword>
<dbReference type="SUPFAM" id="SSF52833">
    <property type="entry name" value="Thioredoxin-like"/>
    <property type="match status" value="1"/>
</dbReference>
<dbReference type="FunFam" id="1.10.10.1590:FF:000001">
    <property type="entry name" value="NADH-quinone oxidoreductase subunit E"/>
    <property type="match status" value="1"/>
</dbReference>
<protein>
    <recommendedName>
        <fullName evidence="4">glycine dehydrogenase (aminomethyl-transferring)</fullName>
        <ecNumber evidence="4">1.4.4.2</ecNumber>
    </recommendedName>
    <alternativeName>
        <fullName evidence="15">Glycine cleavage system P protein</fullName>
    </alternativeName>
</protein>
<feature type="domain" description="Glycine cleavage system P-protein N-terminal" evidence="18">
    <location>
        <begin position="276"/>
        <end position="702"/>
    </location>
</feature>
<evidence type="ECO:0000313" key="21">
    <source>
        <dbReference type="Proteomes" id="UP000186594"/>
    </source>
</evidence>
<evidence type="ECO:0000256" key="16">
    <source>
        <dbReference type="PIRSR" id="PIRSR603437-50"/>
    </source>
</evidence>
<evidence type="ECO:0000256" key="1">
    <source>
        <dbReference type="ARBA" id="ARBA00001933"/>
    </source>
</evidence>
<dbReference type="SUPFAM" id="SSF53383">
    <property type="entry name" value="PLP-dependent transferases"/>
    <property type="match status" value="2"/>
</dbReference>
<gene>
    <name evidence="20" type="ORF">NEOLI_003730</name>
</gene>
<dbReference type="InterPro" id="IPR049315">
    <property type="entry name" value="GDC-P_N"/>
</dbReference>
<dbReference type="InterPro" id="IPR015422">
    <property type="entry name" value="PyrdxlP-dep_Trfase_small"/>
</dbReference>
<dbReference type="GO" id="GO:0006730">
    <property type="term" value="P:one-carbon metabolic process"/>
    <property type="evidence" value="ECO:0007669"/>
    <property type="project" value="EnsemblFungi"/>
</dbReference>
<dbReference type="GO" id="GO:0098796">
    <property type="term" value="C:membrane protein complex"/>
    <property type="evidence" value="ECO:0007669"/>
    <property type="project" value="UniProtKB-ARBA"/>
</dbReference>
<evidence type="ECO:0000256" key="9">
    <source>
        <dbReference type="ARBA" id="ARBA00023002"/>
    </source>
</evidence>
<feature type="region of interest" description="Disordered" evidence="17">
    <location>
        <begin position="193"/>
        <end position="212"/>
    </location>
</feature>
<dbReference type="HAMAP" id="MF_00711">
    <property type="entry name" value="GcvP"/>
    <property type="match status" value="1"/>
</dbReference>
<dbReference type="EC" id="1.4.4.2" evidence="4"/>
<dbReference type="Pfam" id="PF21478">
    <property type="entry name" value="GcvP2_C"/>
    <property type="match status" value="1"/>
</dbReference>
<dbReference type="Gene3D" id="1.10.10.1590">
    <property type="entry name" value="NADH-quinone oxidoreductase subunit E"/>
    <property type="match status" value="1"/>
</dbReference>
<name>A0A1U7LQL7_NEOID</name>
<comment type="caution">
    <text evidence="20">The sequence shown here is derived from an EMBL/GenBank/DDBJ whole genome shotgun (WGS) entry which is preliminary data.</text>
</comment>
<evidence type="ECO:0000256" key="17">
    <source>
        <dbReference type="SAM" id="MobiDB-lite"/>
    </source>
</evidence>
<dbReference type="Pfam" id="PF01257">
    <property type="entry name" value="2Fe-2S_thioredx"/>
    <property type="match status" value="1"/>
</dbReference>
<evidence type="ECO:0000313" key="20">
    <source>
        <dbReference type="EMBL" id="OLL24966.1"/>
    </source>
</evidence>
<evidence type="ECO:0000256" key="8">
    <source>
        <dbReference type="ARBA" id="ARBA00022967"/>
    </source>
</evidence>
<evidence type="ECO:0000259" key="18">
    <source>
        <dbReference type="Pfam" id="PF02347"/>
    </source>
</evidence>
<reference evidence="20 21" key="1">
    <citation type="submission" date="2016-04" db="EMBL/GenBank/DDBJ databases">
        <title>Evolutionary innovation and constraint leading to complex multicellularity in the Ascomycota.</title>
        <authorList>
            <person name="Cisse O."/>
            <person name="Nguyen A."/>
            <person name="Hewitt D.A."/>
            <person name="Jedd G."/>
            <person name="Stajich J.E."/>
        </authorList>
    </citation>
    <scope>NUCLEOTIDE SEQUENCE [LARGE SCALE GENOMIC DNA]</scope>
    <source>
        <strain evidence="20 21">DAH-3</strain>
    </source>
</reference>
<feature type="modified residue" description="N6-(pyridoxal phosphate)lysine" evidence="16">
    <location>
        <position position="961"/>
    </location>
</feature>
<organism evidence="20 21">
    <name type="scientific">Neolecta irregularis (strain DAH-3)</name>
    <dbReference type="NCBI Taxonomy" id="1198029"/>
    <lineage>
        <taxon>Eukaryota</taxon>
        <taxon>Fungi</taxon>
        <taxon>Dikarya</taxon>
        <taxon>Ascomycota</taxon>
        <taxon>Taphrinomycotina</taxon>
        <taxon>Neolectales</taxon>
        <taxon>Neolectaceae</taxon>
        <taxon>Neolecta</taxon>
    </lineage>
</organism>
<dbReference type="STRING" id="1198029.A0A1U7LQL7"/>
<dbReference type="FunFam" id="3.40.640.10:FF:000007">
    <property type="entry name" value="glycine dehydrogenase (Decarboxylating), mitochondrial"/>
    <property type="match status" value="1"/>
</dbReference>
<dbReference type="PANTHER" id="PTHR11773">
    <property type="entry name" value="GLYCINE DEHYDROGENASE, DECARBOXYLATING"/>
    <property type="match status" value="1"/>
</dbReference>
<dbReference type="Pfam" id="PF02347">
    <property type="entry name" value="GDC-P"/>
    <property type="match status" value="2"/>
</dbReference>
<dbReference type="CDD" id="cd00613">
    <property type="entry name" value="GDC-P"/>
    <property type="match status" value="2"/>
</dbReference>
<dbReference type="Gene3D" id="3.90.1150.10">
    <property type="entry name" value="Aspartate Aminotransferase, domain 1"/>
    <property type="match status" value="2"/>
</dbReference>
<evidence type="ECO:0000259" key="19">
    <source>
        <dbReference type="Pfam" id="PF21478"/>
    </source>
</evidence>
<dbReference type="PANTHER" id="PTHR11773:SF1">
    <property type="entry name" value="GLYCINE DEHYDROGENASE (DECARBOXYLATING), MITOCHONDRIAL"/>
    <property type="match status" value="1"/>
</dbReference>
<dbReference type="GO" id="GO:0008137">
    <property type="term" value="F:NADH dehydrogenase (ubiquinone) activity"/>
    <property type="evidence" value="ECO:0007669"/>
    <property type="project" value="UniProtKB-ARBA"/>
</dbReference>
<dbReference type="FunFam" id="3.40.30.10:FF:000022">
    <property type="entry name" value="NADH dehydrogenase flavoprotein 2, mitochondrial"/>
    <property type="match status" value="1"/>
</dbReference>
<evidence type="ECO:0000256" key="5">
    <source>
        <dbReference type="ARBA" id="ARBA00022714"/>
    </source>
</evidence>
<evidence type="ECO:0000256" key="10">
    <source>
        <dbReference type="ARBA" id="ARBA00023004"/>
    </source>
</evidence>
<dbReference type="InterPro" id="IPR003437">
    <property type="entry name" value="GcvP"/>
</dbReference>
<keyword evidence="11" id="KW-0411">Iron-sulfur</keyword>
<comment type="cofactor">
    <cofactor evidence="1 16">
        <name>pyridoxal 5'-phosphate</name>
        <dbReference type="ChEBI" id="CHEBI:597326"/>
    </cofactor>
</comment>
<keyword evidence="7 16" id="KW-0663">Pyridoxal phosphate</keyword>
<comment type="similarity">
    <text evidence="3">Belongs to the GcvP family.</text>
</comment>
<dbReference type="InterPro" id="IPR042128">
    <property type="entry name" value="NuoE_dom"/>
</dbReference>
<dbReference type="InterPro" id="IPR015424">
    <property type="entry name" value="PyrdxlP-dep_Trfase"/>
</dbReference>
<proteinExistence type="inferred from homology"/>
<dbReference type="InterPro" id="IPR049316">
    <property type="entry name" value="GDC-P_C"/>
</dbReference>
<dbReference type="CDD" id="cd03064">
    <property type="entry name" value="TRX_Fd_NuoE"/>
    <property type="match status" value="1"/>
</dbReference>